<feature type="signal peptide" evidence="1">
    <location>
        <begin position="1"/>
        <end position="18"/>
    </location>
</feature>
<dbReference type="EMBL" id="CP042261">
    <property type="protein sequence ID" value="QDY68512.1"/>
    <property type="molecule type" value="Genomic_DNA"/>
</dbReference>
<dbReference type="AlphaFoldDB" id="A0A5B8IQI8"/>
<reference evidence="2 3" key="1">
    <citation type="submission" date="2019-07" db="EMBL/GenBank/DDBJ databases">
        <title>Litoreibacter alkalisoli sp. nov., isolated from saline-alkaline soil.</title>
        <authorList>
            <person name="Wang S."/>
            <person name="Xu L."/>
            <person name="Xing Y.-T."/>
            <person name="Sun J.-Q."/>
        </authorList>
    </citation>
    <scope>NUCLEOTIDE SEQUENCE [LARGE SCALE GENOMIC DNA]</scope>
    <source>
        <strain evidence="2 3">LN3S51</strain>
    </source>
</reference>
<dbReference type="RefSeq" id="WP_146363205.1">
    <property type="nucleotide sequence ID" value="NZ_CP042261.1"/>
</dbReference>
<protein>
    <submittedName>
        <fullName evidence="2">Glucose-6-phosphate isomerase</fullName>
    </submittedName>
</protein>
<name>A0A5B8IQI8_9RHOB</name>
<accession>A0A5B8IQI8</accession>
<dbReference type="PROSITE" id="PS51257">
    <property type="entry name" value="PROKAR_LIPOPROTEIN"/>
    <property type="match status" value="1"/>
</dbReference>
<dbReference type="Proteomes" id="UP000318483">
    <property type="component" value="Chromosome"/>
</dbReference>
<sequence length="93" mass="9345">MRSVVISTALAASLAVSACEDQRQQDMIGTGLASAAIAAIAANAIASDPAWTIAAAAAAGAAGALYARNRDTNECAYHSGDGETVYVRDCPET</sequence>
<dbReference type="GO" id="GO:0016853">
    <property type="term" value="F:isomerase activity"/>
    <property type="evidence" value="ECO:0007669"/>
    <property type="project" value="UniProtKB-KW"/>
</dbReference>
<dbReference type="KEGG" id="lit:FPZ52_02020"/>
<evidence type="ECO:0000313" key="2">
    <source>
        <dbReference type="EMBL" id="QDY68512.1"/>
    </source>
</evidence>
<evidence type="ECO:0000313" key="3">
    <source>
        <dbReference type="Proteomes" id="UP000318483"/>
    </source>
</evidence>
<organism evidence="2 3">
    <name type="scientific">Qingshengfaniella alkalisoli</name>
    <dbReference type="NCBI Taxonomy" id="2599296"/>
    <lineage>
        <taxon>Bacteria</taxon>
        <taxon>Pseudomonadati</taxon>
        <taxon>Pseudomonadota</taxon>
        <taxon>Alphaproteobacteria</taxon>
        <taxon>Rhodobacterales</taxon>
        <taxon>Paracoccaceae</taxon>
        <taxon>Qingshengfaniella</taxon>
    </lineage>
</organism>
<evidence type="ECO:0000256" key="1">
    <source>
        <dbReference type="SAM" id="SignalP"/>
    </source>
</evidence>
<feature type="chain" id="PRO_5022812451" evidence="1">
    <location>
        <begin position="19"/>
        <end position="93"/>
    </location>
</feature>
<keyword evidence="1" id="KW-0732">Signal</keyword>
<keyword evidence="3" id="KW-1185">Reference proteome</keyword>
<gene>
    <name evidence="2" type="ORF">FPZ52_02020</name>
</gene>
<keyword evidence="2" id="KW-0413">Isomerase</keyword>
<proteinExistence type="predicted"/>